<reference evidence="1" key="2">
    <citation type="journal article" date="2022" name="New Phytol.">
        <title>Evolutionary transition to the ectomycorrhizal habit in the genomes of a hyperdiverse lineage of mushroom-forming fungi.</title>
        <authorList>
            <person name="Looney B."/>
            <person name="Miyauchi S."/>
            <person name="Morin E."/>
            <person name="Drula E."/>
            <person name="Courty P.E."/>
            <person name="Kohler A."/>
            <person name="Kuo A."/>
            <person name="LaButti K."/>
            <person name="Pangilinan J."/>
            <person name="Lipzen A."/>
            <person name="Riley R."/>
            <person name="Andreopoulos W."/>
            <person name="He G."/>
            <person name="Johnson J."/>
            <person name="Nolan M."/>
            <person name="Tritt A."/>
            <person name="Barry K.W."/>
            <person name="Grigoriev I.V."/>
            <person name="Nagy L.G."/>
            <person name="Hibbett D."/>
            <person name="Henrissat B."/>
            <person name="Matheny P.B."/>
            <person name="Labbe J."/>
            <person name="Martin F.M."/>
        </authorList>
    </citation>
    <scope>NUCLEOTIDE SEQUENCE</scope>
    <source>
        <strain evidence="1">FP105234-sp</strain>
    </source>
</reference>
<organism evidence="1 2">
    <name type="scientific">Auriscalpium vulgare</name>
    <dbReference type="NCBI Taxonomy" id="40419"/>
    <lineage>
        <taxon>Eukaryota</taxon>
        <taxon>Fungi</taxon>
        <taxon>Dikarya</taxon>
        <taxon>Basidiomycota</taxon>
        <taxon>Agaricomycotina</taxon>
        <taxon>Agaricomycetes</taxon>
        <taxon>Russulales</taxon>
        <taxon>Auriscalpiaceae</taxon>
        <taxon>Auriscalpium</taxon>
    </lineage>
</organism>
<dbReference type="EMBL" id="MU275884">
    <property type="protein sequence ID" value="KAI0048618.1"/>
    <property type="molecule type" value="Genomic_DNA"/>
</dbReference>
<sequence length="155" mass="17530">MLAHLHSSLNSSPLAELLLGRFHGFQAPCVASRPVLRMREYLSIPIRDHRVALSKLLLADHCLAEVRLRWADRYRGPVPRAWRLCRFCEWTVETPAHALLECAAHPPLLAARSVFLTLLTERAPFMRARAVDASAWLAYLVTVTDVLPLMGSFSY</sequence>
<evidence type="ECO:0000313" key="1">
    <source>
        <dbReference type="EMBL" id="KAI0048618.1"/>
    </source>
</evidence>
<dbReference type="Proteomes" id="UP000814033">
    <property type="component" value="Unassembled WGS sequence"/>
</dbReference>
<keyword evidence="2" id="KW-1185">Reference proteome</keyword>
<evidence type="ECO:0000313" key="2">
    <source>
        <dbReference type="Proteomes" id="UP000814033"/>
    </source>
</evidence>
<gene>
    <name evidence="1" type="ORF">FA95DRAFT_1557840</name>
</gene>
<proteinExistence type="predicted"/>
<accession>A0ACB8RXJ7</accession>
<reference evidence="1" key="1">
    <citation type="submission" date="2021-02" db="EMBL/GenBank/DDBJ databases">
        <authorList>
            <consortium name="DOE Joint Genome Institute"/>
            <person name="Ahrendt S."/>
            <person name="Looney B.P."/>
            <person name="Miyauchi S."/>
            <person name="Morin E."/>
            <person name="Drula E."/>
            <person name="Courty P.E."/>
            <person name="Chicoki N."/>
            <person name="Fauchery L."/>
            <person name="Kohler A."/>
            <person name="Kuo A."/>
            <person name="Labutti K."/>
            <person name="Pangilinan J."/>
            <person name="Lipzen A."/>
            <person name="Riley R."/>
            <person name="Andreopoulos W."/>
            <person name="He G."/>
            <person name="Johnson J."/>
            <person name="Barry K.W."/>
            <person name="Grigoriev I.V."/>
            <person name="Nagy L."/>
            <person name="Hibbett D."/>
            <person name="Henrissat B."/>
            <person name="Matheny P.B."/>
            <person name="Labbe J."/>
            <person name="Martin F."/>
        </authorList>
    </citation>
    <scope>NUCLEOTIDE SEQUENCE</scope>
    <source>
        <strain evidence="1">FP105234-sp</strain>
    </source>
</reference>
<comment type="caution">
    <text evidence="1">The sequence shown here is derived from an EMBL/GenBank/DDBJ whole genome shotgun (WGS) entry which is preliminary data.</text>
</comment>
<protein>
    <submittedName>
        <fullName evidence="1">Uncharacterized protein</fullName>
    </submittedName>
</protein>
<name>A0ACB8RXJ7_9AGAM</name>